<organism evidence="2 3">
    <name type="scientific">Goekera deserti</name>
    <dbReference type="NCBI Taxonomy" id="2497753"/>
    <lineage>
        <taxon>Bacteria</taxon>
        <taxon>Bacillati</taxon>
        <taxon>Actinomycetota</taxon>
        <taxon>Actinomycetes</taxon>
        <taxon>Geodermatophilales</taxon>
        <taxon>Geodermatophilaceae</taxon>
        <taxon>Goekera</taxon>
    </lineage>
</organism>
<name>A0A7K3WI26_9ACTN</name>
<evidence type="ECO:0000256" key="1">
    <source>
        <dbReference type="SAM" id="Coils"/>
    </source>
</evidence>
<dbReference type="GO" id="GO:0016460">
    <property type="term" value="C:myosin II complex"/>
    <property type="evidence" value="ECO:0007669"/>
    <property type="project" value="TreeGrafter"/>
</dbReference>
<dbReference type="GO" id="GO:0005737">
    <property type="term" value="C:cytoplasm"/>
    <property type="evidence" value="ECO:0007669"/>
    <property type="project" value="TreeGrafter"/>
</dbReference>
<keyword evidence="3" id="KW-1185">Reference proteome</keyword>
<dbReference type="RefSeq" id="WP_152727321.1">
    <property type="nucleotide sequence ID" value="NZ_JAABOZ010000001.1"/>
</dbReference>
<dbReference type="GO" id="GO:0051015">
    <property type="term" value="F:actin filament binding"/>
    <property type="evidence" value="ECO:0007669"/>
    <property type="project" value="TreeGrafter"/>
</dbReference>
<feature type="coiled-coil region" evidence="1">
    <location>
        <begin position="479"/>
        <end position="513"/>
    </location>
</feature>
<dbReference type="EMBL" id="JAAGWK010000022">
    <property type="protein sequence ID" value="NEL55370.1"/>
    <property type="molecule type" value="Genomic_DNA"/>
</dbReference>
<protein>
    <submittedName>
        <fullName evidence="2">TIGR02680 family protein</fullName>
    </submittedName>
</protein>
<reference evidence="2 3" key="1">
    <citation type="submission" date="2020-02" db="EMBL/GenBank/DDBJ databases">
        <title>The whole genome sequence of CPCC 205119.</title>
        <authorList>
            <person name="Jiang Z."/>
        </authorList>
    </citation>
    <scope>NUCLEOTIDE SEQUENCE [LARGE SCALE GENOMIC DNA]</scope>
    <source>
        <strain evidence="2 3">CPCC 205119</strain>
    </source>
</reference>
<evidence type="ECO:0000313" key="2">
    <source>
        <dbReference type="EMBL" id="NEL55370.1"/>
    </source>
</evidence>
<dbReference type="PANTHER" id="PTHR45615:SF40">
    <property type="entry name" value="MYOSIN HEAVY CHAIN, NON-MUSCLE"/>
    <property type="match status" value="1"/>
</dbReference>
<dbReference type="Pfam" id="PF13558">
    <property type="entry name" value="SbcC_Walker_B"/>
    <property type="match status" value="1"/>
</dbReference>
<dbReference type="GO" id="GO:0000146">
    <property type="term" value="F:microfilament motor activity"/>
    <property type="evidence" value="ECO:0007669"/>
    <property type="project" value="TreeGrafter"/>
</dbReference>
<dbReference type="GO" id="GO:0032982">
    <property type="term" value="C:myosin filament"/>
    <property type="evidence" value="ECO:0007669"/>
    <property type="project" value="TreeGrafter"/>
</dbReference>
<feature type="coiled-coil region" evidence="1">
    <location>
        <begin position="581"/>
        <end position="615"/>
    </location>
</feature>
<comment type="caution">
    <text evidence="2">The sequence shown here is derived from an EMBL/GenBank/DDBJ whole genome shotgun (WGS) entry which is preliminary data.</text>
</comment>
<dbReference type="SUPFAM" id="SSF52540">
    <property type="entry name" value="P-loop containing nucleoside triphosphate hydrolases"/>
    <property type="match status" value="1"/>
</dbReference>
<dbReference type="PANTHER" id="PTHR45615">
    <property type="entry name" value="MYOSIN HEAVY CHAIN, NON-MUSCLE"/>
    <property type="match status" value="1"/>
</dbReference>
<feature type="coiled-coil region" evidence="1">
    <location>
        <begin position="274"/>
        <end position="301"/>
    </location>
</feature>
<sequence length="1356" mass="145014">MTARWRLHRAGIQNVWHYWDTEFVLTGGRMVLRGTNGSGKSRALELLLPFLLDADRRRMDSSGSGQVALDRLMRVGGPESGNRVGYLWLELARTDGRAEPTGFLTLGAHLRWSSGAGTVKVHWFTTERRVGHDLPLLDADRHALPRDDLARLIGPDQVTDSADTHRERVRQQVFGLTDARAEERFDGLTQLLHTLRSPDVGNRIDEGRLPALLSDALPPLSQATLDAAGAKLDEISETRALQDRLERGVTDLERFLAAYRRYAQGELGAATARARTATRERVRAERAARTAEEARVQAEADAAGAASALGAATEHLTEVEATLRGLSESAEHRDLLERARTVAALRRTAEGAAGRAVSARAAEDTAAAAVVGETRDAAEAAARASGQLTTLAEQCAAAGLPDALPTGLPARVVDVPGAGDAVRLRLDADPESFRRPTRAGLDLGDVDPVAVQAGASAVRQAAAERRQLLDLRVTETRRLSRQLVEVRAAEQRRDEAQARVRDATARRGAARETVRSAADDLRARWLGWVQTPETTLHLDGVDWDATAVGSWLAQPAPDEEVDGSALDGLDRAAADAARGATERLLTTRTELRQQRAGLERRADELALRRADLLAEKDPEPDRPGWVGAPNGVALWRVVDFAAGTGPDDQAGVEAALIGSGLLTAVLTPDGAASAGTGDLLVDAAGPLAGRPLTEVLVPDPGSGVTVEQVTAVLSRVAWDDRSGTCWLHPDGSFRLGVLTGRHAVPHARHIGSTARARHRSEQLAALERELREVAESVAGVDDLLTALADDLAGLDRLVATAPRSGDVRDALAHRRSTERELDRESDAASRLERAAAEVRVAWDADQQRHVDACARLGLTADEPVLTAARDGAGQAVAAATAAGAGLAELMRALGRVAAAGARADAAAAERRNAEAGAERERAVWHEAATALAAAELAAGLDADTARAELRAAEQAVTAADEAVRGAEAQRLATYRTQIEAQAQARTAEDAASAARAAADTAEQSLRSLAGLPGLAESAGLGSVPVDGPLVDVLLAGLPDPLPEPDLDGYQRALRELDKRRDPADYDLLTSVVDGVNLVAIAEATGRRTLPAAVAELVRRRDLGRIALTEREQRVFTTFVLGSVADELRQQLLWSTRQVELMNERLAGIRTSHGIGVEIRWPLADDAGGTAARIEQLVLTRASARSADANAELTDLLRARVEEQLRTDPAQGYATALRAALDHRSWHTVDVFILGPGAGERRRISRRARLSQGETRVVSYLALFAAADAFFTGLPDDGALRLILLDDAFAKVDERTIGELMTQLVRLDLDFVMTGHALWGFGPGVPSLDVYEVRRAEGTSAITTRVHWDGTTRHVFT</sequence>
<proteinExistence type="predicted"/>
<feature type="coiled-coil region" evidence="1">
    <location>
        <begin position="942"/>
        <end position="969"/>
    </location>
</feature>
<accession>A0A7K3WI26</accession>
<dbReference type="Proteomes" id="UP000470470">
    <property type="component" value="Unassembled WGS sequence"/>
</dbReference>
<gene>
    <name evidence="2" type="ORF">G1H19_15375</name>
</gene>
<evidence type="ECO:0000313" key="3">
    <source>
        <dbReference type="Proteomes" id="UP000470470"/>
    </source>
</evidence>
<dbReference type="InterPro" id="IPR027417">
    <property type="entry name" value="P-loop_NTPase"/>
</dbReference>
<keyword evidence="1" id="KW-0175">Coiled coil</keyword>